<evidence type="ECO:0000313" key="2">
    <source>
        <dbReference type="EMBL" id="AAC67349.1"/>
    </source>
</evidence>
<reference key="1">
    <citation type="journal article" date="1999" name="Nature">
        <title>Sequence and analysis of chromosome 2 of the plant Arabidopsis thaliana.</title>
        <authorList>
            <person name="Lin X."/>
            <person name="Kaul S."/>
            <person name="Rounsley S."/>
            <person name="Shea T.P."/>
            <person name="Benito M.I."/>
            <person name="Town C.D."/>
            <person name="Fujii C.Y."/>
            <person name="Mason T."/>
            <person name="Bowman C.L."/>
            <person name="Barnstead M."/>
            <person name="Feldblyum T.V."/>
            <person name="Buell C.R."/>
            <person name="Ketchum K.A."/>
            <person name="Lee J."/>
            <person name="Ronning C.M."/>
            <person name="Koo H.L."/>
            <person name="Moffat K.S."/>
            <person name="Cronin L.A."/>
            <person name="Shen M."/>
            <person name="Pai G."/>
            <person name="Van Aken S."/>
            <person name="Umayam L."/>
            <person name="Tallon L.J."/>
            <person name="Gill J.E."/>
            <person name="Adams M.D."/>
            <person name="Carrera A.J."/>
            <person name="Creasy T.H."/>
            <person name="Goodman H.M."/>
            <person name="Somerville C.R."/>
            <person name="Copenhaver G.P."/>
            <person name="Preuss D."/>
            <person name="Nierman W.C."/>
            <person name="White O."/>
            <person name="Eisen J.A."/>
            <person name="Salzberg S.L."/>
            <person name="Fraser C.M."/>
            <person name="Venter J.C."/>
        </authorList>
    </citation>
    <scope>NUCLEOTIDE SEQUENCE [LARGE SCALE GENOMIC DNA]</scope>
    <source>
        <strain>cv. Columbia</strain>
    </source>
</reference>
<evidence type="ECO:0000256" key="1">
    <source>
        <dbReference type="SAM" id="MobiDB-lite"/>
    </source>
</evidence>
<accession>Q9ZVJ1</accession>
<protein>
    <submittedName>
        <fullName evidence="2">Uncharacterized protein At2g38690</fullName>
    </submittedName>
</protein>
<reference evidence="2" key="3">
    <citation type="submission" date="2002-02" db="EMBL/GenBank/DDBJ databases">
        <authorList>
            <person name="Town C.D."/>
            <person name="Kaul S."/>
        </authorList>
    </citation>
    <scope>NUCLEOTIDE SEQUENCE</scope>
</reference>
<feature type="region of interest" description="Disordered" evidence="1">
    <location>
        <begin position="24"/>
        <end position="114"/>
    </location>
</feature>
<organism evidence="2">
    <name type="scientific">Arabidopsis thaliana</name>
    <name type="common">Mouse-ear cress</name>
    <dbReference type="NCBI Taxonomy" id="3702"/>
    <lineage>
        <taxon>Eukaryota</taxon>
        <taxon>Viridiplantae</taxon>
        <taxon>Streptophyta</taxon>
        <taxon>Embryophyta</taxon>
        <taxon>Tracheophyta</taxon>
        <taxon>Spermatophyta</taxon>
        <taxon>Magnoliopsida</taxon>
        <taxon>eudicotyledons</taxon>
        <taxon>Gunneridae</taxon>
        <taxon>Pentapetalae</taxon>
        <taxon>rosids</taxon>
        <taxon>malvids</taxon>
        <taxon>Brassicales</taxon>
        <taxon>Brassicaceae</taxon>
        <taxon>Camelineae</taxon>
        <taxon>Arabidopsis</taxon>
    </lineage>
</organism>
<feature type="compositionally biased region" description="Polar residues" evidence="1">
    <location>
        <begin position="66"/>
        <end position="114"/>
    </location>
</feature>
<name>Q9ZVJ1_ARATH</name>
<dbReference type="PIR" id="B84808">
    <property type="entry name" value="B84808"/>
</dbReference>
<sequence>MEEELQERNNNLSLDDIDLSLLRLTSPPYDYSPPSSLFSADEITPPLKRASPVSDESDLPKRRKLSPQNPIFTTSPPLFTSPETQTSSVHDTSRYTNLTSSVSEKQEATPSVTDTETMKMVNKCVEVMNRGETNYAYEIASTGFDKFTVKLQKEQEELEEEEDCGGGMRIERSGDGFVIRLKCRCRQAFRVSTFFCVCQNSNLLHLFGPSSRDPWSSRSSQCSAPQNKLLRVAKRN</sequence>
<proteinExistence type="predicted"/>
<dbReference type="ExpressionAtlas" id="Q9ZVJ1">
    <property type="expression patterns" value="baseline and differential"/>
</dbReference>
<reference evidence="2" key="2">
    <citation type="submission" date="2000-03" db="EMBL/GenBank/DDBJ databases">
        <authorList>
            <person name="Rounsley S.D."/>
            <person name="Lin X."/>
            <person name="Kaul S."/>
            <person name="Shea T.P."/>
            <person name="Fujii C.Y."/>
            <person name="Mason T.M."/>
            <person name="Shen M."/>
            <person name="Ronning C.M."/>
            <person name="Fraser C.M."/>
            <person name="Somerville C.R."/>
            <person name="Venter J.C."/>
        </authorList>
    </citation>
    <scope>NUCLEOTIDE SEQUENCE</scope>
</reference>
<feature type="compositionally biased region" description="Low complexity" evidence="1">
    <location>
        <begin position="24"/>
        <end position="36"/>
    </location>
</feature>
<dbReference type="AlphaFoldDB" id="Q9ZVJ1"/>
<dbReference type="EMBL" id="AC005499">
    <property type="protein sequence ID" value="AAC67349.1"/>
    <property type="molecule type" value="Genomic_DNA"/>
</dbReference>